<accession>A0ABQ7EGM5</accession>
<evidence type="ECO:0000313" key="3">
    <source>
        <dbReference type="Proteomes" id="UP000266723"/>
    </source>
</evidence>
<dbReference type="InterPro" id="IPR025476">
    <property type="entry name" value="Helitron_helicase-like"/>
</dbReference>
<reference evidence="2 3" key="1">
    <citation type="journal article" date="2020" name="BMC Genomics">
        <title>Intraspecific diversification of the crop wild relative Brassica cretica Lam. using demographic model selection.</title>
        <authorList>
            <person name="Kioukis A."/>
            <person name="Michalopoulou V.A."/>
            <person name="Briers L."/>
            <person name="Pirintsos S."/>
            <person name="Studholme D.J."/>
            <person name="Pavlidis P."/>
            <person name="Sarris P.F."/>
        </authorList>
    </citation>
    <scope>NUCLEOTIDE SEQUENCE [LARGE SCALE GENOMIC DNA]</scope>
    <source>
        <strain evidence="3">cv. PFS-1207/04</strain>
    </source>
</reference>
<sequence>MLDQCNPQVKAFRSTRDRFHVEGSTGYRMRLIVDNLMDGPIIFRLQMNVFASAISSVTMREFFAFRILERKGEAPTITRSGRLFHQFLVDAYTMIESSRLRYLWLNQKKLRSDSYDAIQKAAARGGVKMAEQGRRIYIPTTFTGGKRYIKQHYYDAMALCMINQARNRRQNNECCLQTSFSEYSIVNCT</sequence>
<name>A0ABQ7EGM5_BRACR</name>
<dbReference type="PANTHER" id="PTHR45786">
    <property type="entry name" value="DNA BINDING PROTEIN-LIKE"/>
    <property type="match status" value="1"/>
</dbReference>
<keyword evidence="3" id="KW-1185">Reference proteome</keyword>
<dbReference type="Pfam" id="PF14214">
    <property type="entry name" value="Helitron_like_N"/>
    <property type="match status" value="1"/>
</dbReference>
<comment type="caution">
    <text evidence="2">The sequence shown here is derived from an EMBL/GenBank/DDBJ whole genome shotgun (WGS) entry which is preliminary data.</text>
</comment>
<evidence type="ECO:0000313" key="2">
    <source>
        <dbReference type="EMBL" id="KAF3596134.1"/>
    </source>
</evidence>
<evidence type="ECO:0000259" key="1">
    <source>
        <dbReference type="Pfam" id="PF14214"/>
    </source>
</evidence>
<proteinExistence type="predicted"/>
<gene>
    <name evidence="2" type="ORF">DY000_02023743</name>
</gene>
<dbReference type="Proteomes" id="UP000266723">
    <property type="component" value="Unassembled WGS sequence"/>
</dbReference>
<dbReference type="EMBL" id="QGKV02000299">
    <property type="protein sequence ID" value="KAF3596134.1"/>
    <property type="molecule type" value="Genomic_DNA"/>
</dbReference>
<protein>
    <recommendedName>
        <fullName evidence="1">Helitron helicase-like domain-containing protein</fullName>
    </recommendedName>
</protein>
<feature type="domain" description="Helitron helicase-like" evidence="1">
    <location>
        <begin position="62"/>
        <end position="160"/>
    </location>
</feature>
<organism evidence="2 3">
    <name type="scientific">Brassica cretica</name>
    <name type="common">Mustard</name>
    <dbReference type="NCBI Taxonomy" id="69181"/>
    <lineage>
        <taxon>Eukaryota</taxon>
        <taxon>Viridiplantae</taxon>
        <taxon>Streptophyta</taxon>
        <taxon>Embryophyta</taxon>
        <taxon>Tracheophyta</taxon>
        <taxon>Spermatophyta</taxon>
        <taxon>Magnoliopsida</taxon>
        <taxon>eudicotyledons</taxon>
        <taxon>Gunneridae</taxon>
        <taxon>Pentapetalae</taxon>
        <taxon>rosids</taxon>
        <taxon>malvids</taxon>
        <taxon>Brassicales</taxon>
        <taxon>Brassicaceae</taxon>
        <taxon>Brassiceae</taxon>
        <taxon>Brassica</taxon>
    </lineage>
</organism>
<dbReference type="PANTHER" id="PTHR45786:SF66">
    <property type="entry name" value="HOOK MOTIF PROTEIN, PUTATIVE-RELATED"/>
    <property type="match status" value="1"/>
</dbReference>